<gene>
    <name evidence="1" type="ORF">LITE_LOCUS28950</name>
</gene>
<proteinExistence type="predicted"/>
<name>A0AAV0MJJ4_9ROSI</name>
<sequence>MNKRLDHYHRVLDNMTDEFIFRCPFTLRPGEMISHSLYSGVIRCMSVEDMYNPSRCMRQFGYVQTIPSDPLHLVDVCQAANVELYSLSYGHALSEI</sequence>
<accession>A0AAV0MJJ4</accession>
<dbReference type="EMBL" id="CAMGYJ010000007">
    <property type="protein sequence ID" value="CAI0446283.1"/>
    <property type="molecule type" value="Genomic_DNA"/>
</dbReference>
<comment type="caution">
    <text evidence="1">The sequence shown here is derived from an EMBL/GenBank/DDBJ whole genome shotgun (WGS) entry which is preliminary data.</text>
</comment>
<keyword evidence="2" id="KW-1185">Reference proteome</keyword>
<evidence type="ECO:0000313" key="2">
    <source>
        <dbReference type="Proteomes" id="UP001154282"/>
    </source>
</evidence>
<dbReference type="Proteomes" id="UP001154282">
    <property type="component" value="Unassembled WGS sequence"/>
</dbReference>
<protein>
    <submittedName>
        <fullName evidence="1">Uncharacterized protein</fullName>
    </submittedName>
</protein>
<reference evidence="1" key="1">
    <citation type="submission" date="2022-08" db="EMBL/GenBank/DDBJ databases">
        <authorList>
            <person name="Gutierrez-Valencia J."/>
        </authorList>
    </citation>
    <scope>NUCLEOTIDE SEQUENCE</scope>
</reference>
<evidence type="ECO:0000313" key="1">
    <source>
        <dbReference type="EMBL" id="CAI0446283.1"/>
    </source>
</evidence>
<organism evidence="1 2">
    <name type="scientific">Linum tenue</name>
    <dbReference type="NCBI Taxonomy" id="586396"/>
    <lineage>
        <taxon>Eukaryota</taxon>
        <taxon>Viridiplantae</taxon>
        <taxon>Streptophyta</taxon>
        <taxon>Embryophyta</taxon>
        <taxon>Tracheophyta</taxon>
        <taxon>Spermatophyta</taxon>
        <taxon>Magnoliopsida</taxon>
        <taxon>eudicotyledons</taxon>
        <taxon>Gunneridae</taxon>
        <taxon>Pentapetalae</taxon>
        <taxon>rosids</taxon>
        <taxon>fabids</taxon>
        <taxon>Malpighiales</taxon>
        <taxon>Linaceae</taxon>
        <taxon>Linum</taxon>
    </lineage>
</organism>
<dbReference type="AlphaFoldDB" id="A0AAV0MJJ4"/>